<name>A0A7U2NFB9_FLAPS</name>
<dbReference type="Proteomes" id="UP000596329">
    <property type="component" value="Chromosome"/>
</dbReference>
<dbReference type="EMBL" id="CP059075">
    <property type="protein sequence ID" value="QRE03492.1"/>
    <property type="molecule type" value="Genomic_DNA"/>
</dbReference>
<gene>
    <name evidence="1" type="ORF">H0H26_11465</name>
</gene>
<dbReference type="RefSeq" id="WP_203095769.1">
    <property type="nucleotide sequence ID" value="NZ_CP059075.1"/>
</dbReference>
<organism evidence="1 2">
    <name type="scientific">Flavobacterium psychrophilum</name>
    <dbReference type="NCBI Taxonomy" id="96345"/>
    <lineage>
        <taxon>Bacteria</taxon>
        <taxon>Pseudomonadati</taxon>
        <taxon>Bacteroidota</taxon>
        <taxon>Flavobacteriia</taxon>
        <taxon>Flavobacteriales</taxon>
        <taxon>Flavobacteriaceae</taxon>
        <taxon>Flavobacterium</taxon>
    </lineage>
</organism>
<reference evidence="1 2" key="1">
    <citation type="submission" date="2020-07" db="EMBL/GenBank/DDBJ databases">
        <title>Genomic characterization of Flavobacterium psychrophilum strains.</title>
        <authorList>
            <person name="Castillo D."/>
            <person name="Jorgensen J."/>
            <person name="Middelboe M."/>
        </authorList>
    </citation>
    <scope>NUCLEOTIDE SEQUENCE [LARGE SCALE GENOMIC DNA]</scope>
    <source>
        <strain evidence="1 2">FPS-R7</strain>
    </source>
</reference>
<sequence>MSVLSLEKFVATIEAIQGQIFLDKHNAELINEVFNGSFSGYDNTAIIKSNISLLQEWFPKDGNGHCEIEHYCFELNFGRISEDIIITPENLYDRLMLDVVKPFAHA</sequence>
<evidence type="ECO:0000313" key="2">
    <source>
        <dbReference type="Proteomes" id="UP000596329"/>
    </source>
</evidence>
<protein>
    <submittedName>
        <fullName evidence="1">Uncharacterized protein</fullName>
    </submittedName>
</protein>
<dbReference type="AlphaFoldDB" id="A0A7U2NFB9"/>
<accession>A0A7U2NFB9</accession>
<proteinExistence type="predicted"/>
<evidence type="ECO:0000313" key="1">
    <source>
        <dbReference type="EMBL" id="QRE03492.1"/>
    </source>
</evidence>